<dbReference type="AlphaFoldDB" id="A0A318T9L5"/>
<evidence type="ECO:0000259" key="1">
    <source>
        <dbReference type="Pfam" id="PF06527"/>
    </source>
</evidence>
<dbReference type="EMBL" id="QJTI01000017">
    <property type="protein sequence ID" value="PYF01822.1"/>
    <property type="molecule type" value="Genomic_DNA"/>
</dbReference>
<organism evidence="2 3">
    <name type="scientific">Rhodopseudomonas faecalis</name>
    <dbReference type="NCBI Taxonomy" id="99655"/>
    <lineage>
        <taxon>Bacteria</taxon>
        <taxon>Pseudomonadati</taxon>
        <taxon>Pseudomonadota</taxon>
        <taxon>Alphaproteobacteria</taxon>
        <taxon>Hyphomicrobiales</taxon>
        <taxon>Nitrobacteraceae</taxon>
        <taxon>Rhodopseudomonas</taxon>
    </lineage>
</organism>
<sequence length="609" mass="67361">MSMKLTLRVPLMPDELTTDYCARLAIRNFRSASSFALDMGFSFSDLASGSEMALTKLAEISGEPLTSLQENQLHWMRTDRGHLKGQLLTRQTLRHGHYVGCPECFREDIETSAVPAAAAVRHRMHWILASVQTCEKHHIALQKIGNRTNGGVKKNWSDIANSIAHDLPALAAVAMSRSPSGFELYLINRLYGAPTESWLDRLEFFAAEHTAKIFGASSKPDLKAPLDGLNDRELREVGQAGFSVLNGGGASISRFLSDLKRNYVHDMAKLRTRALTPAKVYGHVYASLKRLEKNPAFRPVQQTVAEHALANFPLGPGDTVFGVEMKVRQLHSVATAAKHCKIGSARVLKILTAGGLLPQPGWSNHDAVVNAQEAERLIGLQMESITQVEAQRHLNVSENVMNRLIASNLISRHKQSTGVYAYRYIVSELDALLADVFRDALPVSPDTKGALSLGRAAQAVQSSVDAITNLIVNRRLKWVGYRTDLRGFSSLVVDPVDVASVLRQSHPSKLSTAATASRLNVSKRAVRYLIGKLLVSAPMKHPVSHKICHFFDPTDIDRFDAEYISLFNLSRLTSRRAATLKKELDERSILPVLAEWRVTTIYRRADLGL</sequence>
<comment type="caution">
    <text evidence="2">The sequence shown here is derived from an EMBL/GenBank/DDBJ whole genome shotgun (WGS) entry which is preliminary data.</text>
</comment>
<dbReference type="Pfam" id="PF06527">
    <property type="entry name" value="TniQ"/>
    <property type="match status" value="1"/>
</dbReference>
<name>A0A318T9L5_9BRAD</name>
<evidence type="ECO:0000313" key="2">
    <source>
        <dbReference type="EMBL" id="PYF01822.1"/>
    </source>
</evidence>
<evidence type="ECO:0000313" key="3">
    <source>
        <dbReference type="Proteomes" id="UP000248148"/>
    </source>
</evidence>
<gene>
    <name evidence="2" type="ORF">BJ122_11745</name>
</gene>
<dbReference type="Proteomes" id="UP000248148">
    <property type="component" value="Unassembled WGS sequence"/>
</dbReference>
<dbReference type="RefSeq" id="WP_181418958.1">
    <property type="nucleotide sequence ID" value="NZ_QJTI01000017.1"/>
</dbReference>
<accession>A0A318T9L5</accession>
<dbReference type="InterPro" id="IPR009492">
    <property type="entry name" value="TniQ"/>
</dbReference>
<proteinExistence type="predicted"/>
<feature type="domain" description="TniQ" evidence="1">
    <location>
        <begin position="7"/>
        <end position="141"/>
    </location>
</feature>
<protein>
    <submittedName>
        <fullName evidence="2">TniQ protein</fullName>
    </submittedName>
</protein>
<reference evidence="2 3" key="1">
    <citation type="submission" date="2018-06" db="EMBL/GenBank/DDBJ databases">
        <title>Genomic Encyclopedia of Archaeal and Bacterial Type Strains, Phase II (KMG-II): from individual species to whole genera.</title>
        <authorList>
            <person name="Goeker M."/>
        </authorList>
    </citation>
    <scope>NUCLEOTIDE SEQUENCE [LARGE SCALE GENOMIC DNA]</scope>
    <source>
        <strain evidence="2 3">JCM 11668</strain>
    </source>
</reference>
<keyword evidence="3" id="KW-1185">Reference proteome</keyword>